<reference evidence="1 2" key="1">
    <citation type="submission" date="2024-09" db="EMBL/GenBank/DDBJ databases">
        <title>T2T genomes of carrot and Alternaria dauci and their utility for understanding host-pathogen interaction during carrot leaf blight disease.</title>
        <authorList>
            <person name="Liu W."/>
            <person name="Xu S."/>
            <person name="Ou C."/>
            <person name="Liu X."/>
            <person name="Zhuang F."/>
            <person name="Deng X.W."/>
        </authorList>
    </citation>
    <scope>NUCLEOTIDE SEQUENCE [LARGE SCALE GENOMIC DNA]</scope>
    <source>
        <strain evidence="1 2">A2016</strain>
    </source>
</reference>
<sequence length="351" mass="41170">MSQPPATAVPTYSFPSVKARRRFVETHTELIVEMMKSSNMELFDNKDPLVEMASAFIYGLRQDNASHYIQAPNTEDIETLSEAYFTLWAHTAWGREEIKPWRAFQKKVYDAFEAPRFLRELLTRGTRLHWEWTTGRGLRLTPDQKVAVALLQSKDQLVSAVTATNSVEDIFRAVQDHQLSWHDLDSVEEVLYLHDRVFDQDFQITKQYRDQAWFTLPSGQENKIFMPWYSLGQIGYHDIPDWPARSNTPSPLVTDLPAEIMSMILEKVFKINGEIHVIFDRSENEYIAVVEREQRLRKHPFGVPGQDLPYGNFWKLPSMRHFFAFGITSRENWLMMKAIFYRKNKFVIHDD</sequence>
<dbReference type="EMBL" id="JBHGVX010000004">
    <property type="protein sequence ID" value="KAL1796417.1"/>
    <property type="molecule type" value="Genomic_DNA"/>
</dbReference>
<evidence type="ECO:0000313" key="2">
    <source>
        <dbReference type="Proteomes" id="UP001578633"/>
    </source>
</evidence>
<gene>
    <name evidence="1" type="ORF">ACET3X_004957</name>
</gene>
<keyword evidence="2" id="KW-1185">Reference proteome</keyword>
<accession>A0ABR3UIW6</accession>
<dbReference type="RefSeq" id="XP_069307001.1">
    <property type="nucleotide sequence ID" value="XM_069451109.1"/>
</dbReference>
<comment type="caution">
    <text evidence="1">The sequence shown here is derived from an EMBL/GenBank/DDBJ whole genome shotgun (WGS) entry which is preliminary data.</text>
</comment>
<name>A0ABR3UIW6_9PLEO</name>
<organism evidence="1 2">
    <name type="scientific">Alternaria dauci</name>
    <dbReference type="NCBI Taxonomy" id="48095"/>
    <lineage>
        <taxon>Eukaryota</taxon>
        <taxon>Fungi</taxon>
        <taxon>Dikarya</taxon>
        <taxon>Ascomycota</taxon>
        <taxon>Pezizomycotina</taxon>
        <taxon>Dothideomycetes</taxon>
        <taxon>Pleosporomycetidae</taxon>
        <taxon>Pleosporales</taxon>
        <taxon>Pleosporineae</taxon>
        <taxon>Pleosporaceae</taxon>
        <taxon>Alternaria</taxon>
        <taxon>Alternaria sect. Porri</taxon>
    </lineage>
</organism>
<dbReference type="GeneID" id="96085279"/>
<proteinExistence type="predicted"/>
<protein>
    <submittedName>
        <fullName evidence="1">Uncharacterized protein</fullName>
    </submittedName>
</protein>
<evidence type="ECO:0000313" key="1">
    <source>
        <dbReference type="EMBL" id="KAL1796417.1"/>
    </source>
</evidence>
<dbReference type="Proteomes" id="UP001578633">
    <property type="component" value="Chromosome 4"/>
</dbReference>